<gene>
    <name evidence="1" type="ORF">K3G42_014219</name>
</gene>
<evidence type="ECO:0000313" key="1">
    <source>
        <dbReference type="EMBL" id="KAH7998266.1"/>
    </source>
</evidence>
<name>A0ACB8EZA1_9SAUR</name>
<dbReference type="Proteomes" id="UP000827872">
    <property type="component" value="Linkage Group LG12"/>
</dbReference>
<proteinExistence type="predicted"/>
<sequence>MDVSATPANQTGQEQTEASTPECPICYLAYNNVFNTPLLLPCSHTFCFECLARLCAFLKPNQTFQCPLCRESIPLPQKGVPSFPANMEVIQQFPPWMRELEEVWMDGFHLCWLKKLPGDSNEPGVQMLVTVDLYKAISQDNRPQNFISTQPRRSVYREVGRLLLENYPTVLCAAALLFVLVILPAALILGLPHRV</sequence>
<evidence type="ECO:0000313" key="2">
    <source>
        <dbReference type="Proteomes" id="UP000827872"/>
    </source>
</evidence>
<reference evidence="1" key="1">
    <citation type="submission" date="2021-08" db="EMBL/GenBank/DDBJ databases">
        <title>The first chromosome-level gecko genome reveals the dynamic sex chromosomes of Neotropical dwarf geckos (Sphaerodactylidae: Sphaerodactylus).</title>
        <authorList>
            <person name="Pinto B.J."/>
            <person name="Keating S.E."/>
            <person name="Gamble T."/>
        </authorList>
    </citation>
    <scope>NUCLEOTIDE SEQUENCE</scope>
    <source>
        <strain evidence="1">TG3544</strain>
    </source>
</reference>
<comment type="caution">
    <text evidence="1">The sequence shown here is derived from an EMBL/GenBank/DDBJ whole genome shotgun (WGS) entry which is preliminary data.</text>
</comment>
<protein>
    <submittedName>
        <fullName evidence="1">Uncharacterized protein</fullName>
    </submittedName>
</protein>
<keyword evidence="2" id="KW-1185">Reference proteome</keyword>
<organism evidence="1 2">
    <name type="scientific">Sphaerodactylus townsendi</name>
    <dbReference type="NCBI Taxonomy" id="933632"/>
    <lineage>
        <taxon>Eukaryota</taxon>
        <taxon>Metazoa</taxon>
        <taxon>Chordata</taxon>
        <taxon>Craniata</taxon>
        <taxon>Vertebrata</taxon>
        <taxon>Euteleostomi</taxon>
        <taxon>Lepidosauria</taxon>
        <taxon>Squamata</taxon>
        <taxon>Bifurcata</taxon>
        <taxon>Gekkota</taxon>
        <taxon>Sphaerodactylidae</taxon>
        <taxon>Sphaerodactylus</taxon>
    </lineage>
</organism>
<dbReference type="EMBL" id="CM037625">
    <property type="protein sequence ID" value="KAH7998266.1"/>
    <property type="molecule type" value="Genomic_DNA"/>
</dbReference>
<accession>A0ACB8EZA1</accession>